<dbReference type="AlphaFoldDB" id="A0A2N7WXC6"/>
<dbReference type="STRING" id="863227.GCA_000373005_01741"/>
<organism evidence="1 2">
    <name type="scientific">Trinickia symbiotica</name>
    <dbReference type="NCBI Taxonomy" id="863227"/>
    <lineage>
        <taxon>Bacteria</taxon>
        <taxon>Pseudomonadati</taxon>
        <taxon>Pseudomonadota</taxon>
        <taxon>Betaproteobacteria</taxon>
        <taxon>Burkholderiales</taxon>
        <taxon>Burkholderiaceae</taxon>
        <taxon>Trinickia</taxon>
    </lineage>
</organism>
<reference evidence="1 2" key="1">
    <citation type="submission" date="2018-01" db="EMBL/GenBank/DDBJ databases">
        <title>Whole genome analyses suggest that Burkholderia sensu lato contains two further novel genera in the rhizoxinica-symbiotica group Mycetohabitans gen. nov., and Trinickia gen. nov.: implications for the evolution of diazotrophy and nodulation in the Burkholderiaceae.</title>
        <authorList>
            <person name="Estrada-de los Santos P."/>
            <person name="Palmer M."/>
            <person name="Chavez-Ramirez B."/>
            <person name="Beukes C."/>
            <person name="Steenkamp E.T."/>
            <person name="Hirsch A.M."/>
            <person name="Manyaka P."/>
            <person name="Maluk M."/>
            <person name="Lafos M."/>
            <person name="Crook M."/>
            <person name="Gross E."/>
            <person name="Simon M.F."/>
            <person name="Bueno dos Reis Junior F."/>
            <person name="Poole P.S."/>
            <person name="Venter S.N."/>
            <person name="James E.K."/>
        </authorList>
    </citation>
    <scope>NUCLEOTIDE SEQUENCE [LARGE SCALE GENOMIC DNA]</scope>
    <source>
        <strain evidence="1 2">JPY 581</strain>
    </source>
</reference>
<evidence type="ECO:0000313" key="1">
    <source>
        <dbReference type="EMBL" id="PMS33885.1"/>
    </source>
</evidence>
<keyword evidence="2" id="KW-1185">Reference proteome</keyword>
<sequence length="80" mass="8789">MSKVQVSRFDVSEHLDSEEIIAEYLNAAQKEGDPDLLMRAIADVAKARGIAQIAADARPGRENRYKTLGGVSEDKRTDLS</sequence>
<proteinExistence type="predicted"/>
<dbReference type="Pfam" id="PF21716">
    <property type="entry name" value="dnstrm_HI1420"/>
    <property type="match status" value="1"/>
</dbReference>
<name>A0A2N7WXC6_9BURK</name>
<dbReference type="Proteomes" id="UP000235777">
    <property type="component" value="Unassembled WGS sequence"/>
</dbReference>
<dbReference type="NCBIfam" id="TIGR02684">
    <property type="entry name" value="dnstrm_HI1420"/>
    <property type="match status" value="1"/>
</dbReference>
<dbReference type="PANTHER" id="PTHR40275">
    <property type="entry name" value="SSL7038 PROTEIN"/>
    <property type="match status" value="1"/>
</dbReference>
<dbReference type="OrthoDB" id="9798416at2"/>
<accession>A0A2N7WXC6</accession>
<dbReference type="RefSeq" id="WP_020566141.1">
    <property type="nucleotide sequence ID" value="NZ_KB890169.1"/>
</dbReference>
<evidence type="ECO:0000313" key="2">
    <source>
        <dbReference type="Proteomes" id="UP000235777"/>
    </source>
</evidence>
<comment type="caution">
    <text evidence="1">The sequence shown here is derived from an EMBL/GenBank/DDBJ whole genome shotgun (WGS) entry which is preliminary data.</text>
</comment>
<dbReference type="EMBL" id="PNYC01000017">
    <property type="protein sequence ID" value="PMS33885.1"/>
    <property type="molecule type" value="Genomic_DNA"/>
</dbReference>
<dbReference type="InterPro" id="IPR014057">
    <property type="entry name" value="HI1420"/>
</dbReference>
<dbReference type="PANTHER" id="PTHR40275:SF1">
    <property type="entry name" value="SSL7038 PROTEIN"/>
    <property type="match status" value="1"/>
</dbReference>
<protein>
    <submittedName>
        <fullName evidence="1">Putative addiction module antidote protein</fullName>
    </submittedName>
</protein>
<gene>
    <name evidence="1" type="ORF">C0Z20_23450</name>
</gene>